<protein>
    <submittedName>
        <fullName evidence="1">Uncharacterized protein</fullName>
    </submittedName>
</protein>
<proteinExistence type="predicted"/>
<dbReference type="EMBL" id="NIVC01002018">
    <property type="protein sequence ID" value="PAA61563.1"/>
    <property type="molecule type" value="Genomic_DNA"/>
</dbReference>
<dbReference type="Proteomes" id="UP000215902">
    <property type="component" value="Unassembled WGS sequence"/>
</dbReference>
<sequence>MSTATCFVRRCKGPSVGPGPFSGHPVCQTHYNMEQEKVGSMRVEQVKPNLEELQQLLAKQRALQQRLYCERQELETAFDSAMDALEAGKRRLIGQVEAELAVVNDGMSYCERAEKLGRQIQQAQQTHDVSHAMRLSGQLAPLKAAAVQAAEPGAGVQVNLGPRALGLELLVEEELRKIFKETDASQAWTRLASHSNFDGRPVALAACRNAAGYVALTSPTAAKPVVTLATAASGRQGAAVSQFGSPCAVVALADNDAAAAAGDNDVDNQVRGRRLCLVSLLDSKQAQPAAIQLAAKLGDADRIVGLHCDCPLRCPPGRQRLFVAMTTSCVLVVGLDGQSLARVTEDNVGQPLGRIAGLSGTQDKLLIYRCEPDCRLLAVAKEAEVVGTLHCQVAMPEMRLKTTESVSALGSHCAIVTDSVSGGCDVWCLMSGMRLDRLKPAEGEQHRPTSVAADSRGIVFTCSPQSATVQALTSDGRRLHSLAGGGGADNFKAPLALAACEFNVGNEAAEDNEGRVNKKRLLVVADAANKRILAFSLP</sequence>
<accession>A0A267EJ63</accession>
<comment type="caution">
    <text evidence="1">The sequence shown here is derived from an EMBL/GenBank/DDBJ whole genome shotgun (WGS) entry which is preliminary data.</text>
</comment>
<organism evidence="1 2">
    <name type="scientific">Macrostomum lignano</name>
    <dbReference type="NCBI Taxonomy" id="282301"/>
    <lineage>
        <taxon>Eukaryota</taxon>
        <taxon>Metazoa</taxon>
        <taxon>Spiralia</taxon>
        <taxon>Lophotrochozoa</taxon>
        <taxon>Platyhelminthes</taxon>
        <taxon>Rhabditophora</taxon>
        <taxon>Macrostomorpha</taxon>
        <taxon>Macrostomida</taxon>
        <taxon>Macrostomidae</taxon>
        <taxon>Macrostomum</taxon>
    </lineage>
</organism>
<evidence type="ECO:0000313" key="1">
    <source>
        <dbReference type="EMBL" id="PAA61563.1"/>
    </source>
</evidence>
<name>A0A267EJ63_9PLAT</name>
<keyword evidence="2" id="KW-1185">Reference proteome</keyword>
<dbReference type="SUPFAM" id="SSF63829">
    <property type="entry name" value="Calcium-dependent phosphotriesterase"/>
    <property type="match status" value="1"/>
</dbReference>
<evidence type="ECO:0000313" key="2">
    <source>
        <dbReference type="Proteomes" id="UP000215902"/>
    </source>
</evidence>
<gene>
    <name evidence="1" type="ORF">BOX15_Mlig009255g2</name>
</gene>
<reference evidence="1 2" key="1">
    <citation type="submission" date="2017-06" db="EMBL/GenBank/DDBJ databases">
        <title>A platform for efficient transgenesis in Macrostomum lignano, a flatworm model organism for stem cell research.</title>
        <authorList>
            <person name="Berezikov E."/>
        </authorList>
    </citation>
    <scope>NUCLEOTIDE SEQUENCE [LARGE SCALE GENOMIC DNA]</scope>
    <source>
        <strain evidence="1">DV1</strain>
        <tissue evidence="1">Whole organism</tissue>
    </source>
</reference>
<dbReference type="AlphaFoldDB" id="A0A267EJ63"/>